<dbReference type="STRING" id="1821621.A8C75_00205"/>
<dbReference type="InterPro" id="IPR055557">
    <property type="entry name" value="DUF7133"/>
</dbReference>
<feature type="signal peptide" evidence="1">
    <location>
        <begin position="1"/>
        <end position="20"/>
    </location>
</feature>
<dbReference type="PANTHER" id="PTHR33546:SF1">
    <property type="entry name" value="LARGE, MULTIFUNCTIONAL SECRETED PROTEIN"/>
    <property type="match status" value="1"/>
</dbReference>
<organism evidence="3 4">
    <name type="scientific">Marinobacterium aestuarii</name>
    <dbReference type="NCBI Taxonomy" id="1821621"/>
    <lineage>
        <taxon>Bacteria</taxon>
        <taxon>Pseudomonadati</taxon>
        <taxon>Pseudomonadota</taxon>
        <taxon>Gammaproteobacteria</taxon>
        <taxon>Oceanospirillales</taxon>
        <taxon>Oceanospirillaceae</taxon>
        <taxon>Marinobacterium</taxon>
    </lineage>
</organism>
<reference evidence="3 4" key="2">
    <citation type="journal article" date="2018" name="Int. J. Syst. Evol. Microbiol.">
        <title>Marinobacterium aestuarii sp. nov., a benzene-degrading marine bacterium isolated from estuary sediment.</title>
        <authorList>
            <person name="Bae S.S."/>
            <person name="Jung J."/>
            <person name="Chung D."/>
            <person name="Baek K."/>
        </authorList>
    </citation>
    <scope>NUCLEOTIDE SEQUENCE [LARGE SCALE GENOMIC DNA]</scope>
    <source>
        <strain evidence="3 4">ST58-10</strain>
    </source>
</reference>
<evidence type="ECO:0000313" key="3">
    <source>
        <dbReference type="EMBL" id="ANG65035.1"/>
    </source>
</evidence>
<dbReference type="Proteomes" id="UP000078070">
    <property type="component" value="Chromosome"/>
</dbReference>
<dbReference type="AlphaFoldDB" id="A0A1A9F4C5"/>
<reference evidence="4" key="1">
    <citation type="submission" date="2016-05" db="EMBL/GenBank/DDBJ databases">
        <authorList>
            <person name="Baek K."/>
            <person name="Yang S.-J."/>
        </authorList>
    </citation>
    <scope>NUCLEOTIDE SEQUENCE [LARGE SCALE GENOMIC DNA]</scope>
    <source>
        <strain evidence="4">ST58-10</strain>
    </source>
</reference>
<dbReference type="PANTHER" id="PTHR33546">
    <property type="entry name" value="LARGE, MULTIFUNCTIONAL SECRETED PROTEIN-RELATED"/>
    <property type="match status" value="1"/>
</dbReference>
<dbReference type="Gene3D" id="2.120.10.30">
    <property type="entry name" value="TolB, C-terminal domain"/>
    <property type="match status" value="1"/>
</dbReference>
<feature type="domain" description="DUF7133" evidence="2">
    <location>
        <begin position="61"/>
        <end position="355"/>
    </location>
</feature>
<keyword evidence="4" id="KW-1185">Reference proteome</keyword>
<evidence type="ECO:0000259" key="2">
    <source>
        <dbReference type="Pfam" id="PF23500"/>
    </source>
</evidence>
<evidence type="ECO:0000313" key="4">
    <source>
        <dbReference type="Proteomes" id="UP000078070"/>
    </source>
</evidence>
<dbReference type="SUPFAM" id="SSF50952">
    <property type="entry name" value="Soluble quinoprotein glucose dehydrogenase"/>
    <property type="match status" value="1"/>
</dbReference>
<gene>
    <name evidence="3" type="ORF">A8C75_00205</name>
</gene>
<sequence length="368" mass="40231">MLMRKLLLLACLLPALTARAELPLHLLKVPSGHDIALVAEVPGARQLALGDLGTLFVGSRNGDGITALRDRDGDGRYEESMRIGSGLNMPNGVAVHQGDLYVAEVNRIWRYPAIEQRLPEIPARQLITDQLPRNKHHGAKYLSVGPDGWLYFNIGAPCNVCLPDNPLFATISRINPRSGRIETVAQGVRNSVGMDWHPLSGQLWFTDNGRDLLGDNLPDDELNRLTEPGQHFGFPFFHSNHKAKPVPDPVYAATADNTDFVSPVLGLGAHVAALGMTFYRGGQLPKASGNTLFIAEHGSWNRSEKSGYRVMKLQTEEGRVISHKPFVTGWLQGQSAWGRPVDVLVDGDGSLLISDDQAGAIYRVSAER</sequence>
<dbReference type="KEGG" id="mars:A8C75_00205"/>
<dbReference type="InterPro" id="IPR011042">
    <property type="entry name" value="6-blade_b-propeller_TolB-like"/>
</dbReference>
<keyword evidence="1" id="KW-0732">Signal</keyword>
<name>A0A1A9F4C5_9GAMM</name>
<protein>
    <submittedName>
        <fullName evidence="3">Sorbosone dehydrogenase</fullName>
    </submittedName>
</protein>
<proteinExistence type="predicted"/>
<accession>A0A1A9F4C5</accession>
<dbReference type="Pfam" id="PF23500">
    <property type="entry name" value="DUF7133"/>
    <property type="match status" value="1"/>
</dbReference>
<evidence type="ECO:0000256" key="1">
    <source>
        <dbReference type="SAM" id="SignalP"/>
    </source>
</evidence>
<dbReference type="EMBL" id="CP015839">
    <property type="protein sequence ID" value="ANG65035.1"/>
    <property type="molecule type" value="Genomic_DNA"/>
</dbReference>
<feature type="chain" id="PRO_5008386703" evidence="1">
    <location>
        <begin position="21"/>
        <end position="368"/>
    </location>
</feature>
<dbReference type="InterPro" id="IPR011041">
    <property type="entry name" value="Quinoprot_gluc/sorb_DH_b-prop"/>
</dbReference>